<keyword evidence="1" id="KW-1133">Transmembrane helix</keyword>
<evidence type="ECO:0000256" key="1">
    <source>
        <dbReference type="SAM" id="Phobius"/>
    </source>
</evidence>
<organism evidence="2 3">
    <name type="scientific">Paragonimus skrjabini miyazakii</name>
    <dbReference type="NCBI Taxonomy" id="59628"/>
    <lineage>
        <taxon>Eukaryota</taxon>
        <taxon>Metazoa</taxon>
        <taxon>Spiralia</taxon>
        <taxon>Lophotrochozoa</taxon>
        <taxon>Platyhelminthes</taxon>
        <taxon>Trematoda</taxon>
        <taxon>Digenea</taxon>
        <taxon>Plagiorchiida</taxon>
        <taxon>Troglotremata</taxon>
        <taxon>Troglotrematidae</taxon>
        <taxon>Paragonimus</taxon>
    </lineage>
</organism>
<evidence type="ECO:0000313" key="3">
    <source>
        <dbReference type="Proteomes" id="UP000822476"/>
    </source>
</evidence>
<feature type="transmembrane region" description="Helical" evidence="1">
    <location>
        <begin position="6"/>
        <end position="31"/>
    </location>
</feature>
<dbReference type="EMBL" id="JTDE01003122">
    <property type="protein sequence ID" value="KAF7256440.1"/>
    <property type="molecule type" value="Genomic_DNA"/>
</dbReference>
<dbReference type="AlphaFoldDB" id="A0A8S9YTP9"/>
<sequence>MSEAPNLLSLISLILNIIGFIGNLIEVFLLVRTRRSRTAYLHLDIMQIVVDLTNNLLNISTRFFRTPIPYMTTWNKVQQFEDN</sequence>
<protein>
    <submittedName>
        <fullName evidence="2">Uncharacterized protein</fullName>
    </submittedName>
</protein>
<gene>
    <name evidence="2" type="ORF">EG68_06127</name>
</gene>
<accession>A0A8S9YTP9</accession>
<keyword evidence="1" id="KW-0812">Transmembrane</keyword>
<proteinExistence type="predicted"/>
<dbReference type="Proteomes" id="UP000822476">
    <property type="component" value="Unassembled WGS sequence"/>
</dbReference>
<reference evidence="2" key="1">
    <citation type="submission" date="2019-07" db="EMBL/GenBank/DDBJ databases">
        <title>Annotation for the trematode Paragonimus miyazaki's.</title>
        <authorList>
            <person name="Choi Y.-J."/>
        </authorList>
    </citation>
    <scope>NUCLEOTIDE SEQUENCE</scope>
    <source>
        <strain evidence="2">Japan</strain>
    </source>
</reference>
<keyword evidence="3" id="KW-1185">Reference proteome</keyword>
<name>A0A8S9YTP9_9TREM</name>
<keyword evidence="1" id="KW-0472">Membrane</keyword>
<dbReference type="OrthoDB" id="10372886at2759"/>
<evidence type="ECO:0000313" key="2">
    <source>
        <dbReference type="EMBL" id="KAF7256440.1"/>
    </source>
</evidence>
<comment type="caution">
    <text evidence="2">The sequence shown here is derived from an EMBL/GenBank/DDBJ whole genome shotgun (WGS) entry which is preliminary data.</text>
</comment>